<accession>A0A6J1TYA2</accession>
<reference evidence="14" key="1">
    <citation type="submission" date="2025-08" db="UniProtKB">
        <authorList>
            <consortium name="RefSeq"/>
        </authorList>
    </citation>
    <scope>IDENTIFICATION</scope>
</reference>
<evidence type="ECO:0000256" key="2">
    <source>
        <dbReference type="ARBA" id="ARBA00007849"/>
    </source>
</evidence>
<comment type="similarity">
    <text evidence="2">Belongs to the glycosyl hydrolase 85 family.</text>
</comment>
<evidence type="ECO:0000256" key="10">
    <source>
        <dbReference type="SAM" id="MobiDB-lite"/>
    </source>
</evidence>
<dbReference type="AlphaFoldDB" id="A0A6J1TYA2"/>
<dbReference type="KEGG" id="nss:113411968"/>
<feature type="compositionally biased region" description="Basic and acidic residues" evidence="10">
    <location>
        <begin position="1"/>
        <end position="25"/>
    </location>
</feature>
<dbReference type="FunFam" id="3.20.20.80:FF:000043">
    <property type="entry name" value="cytosolic endo-beta-N-acetylglucosaminidase"/>
    <property type="match status" value="1"/>
</dbReference>
<dbReference type="EC" id="3.2.1.96" evidence="3"/>
<dbReference type="CDD" id="cd06547">
    <property type="entry name" value="GH85_ENGase"/>
    <property type="match status" value="1"/>
</dbReference>
<dbReference type="Gene3D" id="2.60.120.260">
    <property type="entry name" value="Galactose-binding domain-like"/>
    <property type="match status" value="1"/>
</dbReference>
<evidence type="ECO:0000256" key="9">
    <source>
        <dbReference type="ARBA" id="ARBA00072457"/>
    </source>
</evidence>
<organism evidence="13 14">
    <name type="scientific">Notechis scutatus</name>
    <name type="common">mainland tiger snake</name>
    <dbReference type="NCBI Taxonomy" id="8663"/>
    <lineage>
        <taxon>Eukaryota</taxon>
        <taxon>Metazoa</taxon>
        <taxon>Chordata</taxon>
        <taxon>Craniata</taxon>
        <taxon>Vertebrata</taxon>
        <taxon>Euteleostomi</taxon>
        <taxon>Lepidosauria</taxon>
        <taxon>Squamata</taxon>
        <taxon>Bifurcata</taxon>
        <taxon>Unidentata</taxon>
        <taxon>Episquamata</taxon>
        <taxon>Toxicofera</taxon>
        <taxon>Serpentes</taxon>
        <taxon>Colubroidea</taxon>
        <taxon>Elapidae</taxon>
        <taxon>Hydrophiinae</taxon>
        <taxon>Notechis</taxon>
    </lineage>
</organism>
<dbReference type="GeneID" id="113411968"/>
<evidence type="ECO:0000256" key="4">
    <source>
        <dbReference type="ARBA" id="ARBA00022490"/>
    </source>
</evidence>
<dbReference type="InterPro" id="IPR057882">
    <property type="entry name" value="ENGase_C"/>
</dbReference>
<dbReference type="PANTHER" id="PTHR13246:SF1">
    <property type="entry name" value="CYTOSOLIC ENDO-BETA-N-ACETYLGLUCOSAMINIDASE"/>
    <property type="match status" value="1"/>
</dbReference>
<feature type="domain" description="Cytosolic endo-beta-N-acetylglucosaminidase C-terminal" evidence="12">
    <location>
        <begin position="614"/>
        <end position="725"/>
    </location>
</feature>
<dbReference type="GO" id="GO:0033925">
    <property type="term" value="F:mannosyl-glycoprotein endo-beta-N-acetylglucosaminidase activity"/>
    <property type="evidence" value="ECO:0007669"/>
    <property type="project" value="UniProtKB-EC"/>
</dbReference>
<dbReference type="Proteomes" id="UP000504612">
    <property type="component" value="Unplaced"/>
</dbReference>
<name>A0A6J1TYA2_9SAUR</name>
<protein>
    <recommendedName>
        <fullName evidence="9">Cytosolic endo-beta-N-acetylglucosaminidase</fullName>
        <ecNumber evidence="3">3.2.1.96</ecNumber>
    </recommendedName>
</protein>
<evidence type="ECO:0000256" key="5">
    <source>
        <dbReference type="ARBA" id="ARBA00022801"/>
    </source>
</evidence>
<dbReference type="GO" id="GO:0005829">
    <property type="term" value="C:cytosol"/>
    <property type="evidence" value="ECO:0007669"/>
    <property type="project" value="UniProtKB-SubCell"/>
</dbReference>
<evidence type="ECO:0000256" key="6">
    <source>
        <dbReference type="ARBA" id="ARBA00023295"/>
    </source>
</evidence>
<proteinExistence type="inferred from homology"/>
<dbReference type="InterPro" id="IPR032979">
    <property type="entry name" value="ENGase"/>
</dbReference>
<keyword evidence="4" id="KW-0963">Cytoplasm</keyword>
<keyword evidence="13" id="KW-1185">Reference proteome</keyword>
<gene>
    <name evidence="14" type="primary">ENGASE</name>
</gene>
<dbReference type="Pfam" id="PF03644">
    <property type="entry name" value="Glyco_hydro_85"/>
    <property type="match status" value="1"/>
</dbReference>
<evidence type="ECO:0000259" key="12">
    <source>
        <dbReference type="Pfam" id="PF25529"/>
    </source>
</evidence>
<evidence type="ECO:0000256" key="7">
    <source>
        <dbReference type="ARBA" id="ARBA00034414"/>
    </source>
</evidence>
<dbReference type="PANTHER" id="PTHR13246">
    <property type="entry name" value="ENDO BETA N-ACETYLGLUCOSAMINIDASE"/>
    <property type="match status" value="1"/>
</dbReference>
<evidence type="ECO:0000259" key="11">
    <source>
        <dbReference type="Pfam" id="PF03644"/>
    </source>
</evidence>
<dbReference type="Pfam" id="PF25529">
    <property type="entry name" value="Ig_ENGASE1_C"/>
    <property type="match status" value="1"/>
</dbReference>
<keyword evidence="5" id="KW-0378">Hydrolase</keyword>
<evidence type="ECO:0000256" key="3">
    <source>
        <dbReference type="ARBA" id="ARBA00012566"/>
    </source>
</evidence>
<evidence type="ECO:0000313" key="13">
    <source>
        <dbReference type="Proteomes" id="UP000504612"/>
    </source>
</evidence>
<dbReference type="CTD" id="64772"/>
<feature type="region of interest" description="Disordered" evidence="10">
    <location>
        <begin position="1"/>
        <end position="33"/>
    </location>
</feature>
<feature type="region of interest" description="Disordered" evidence="10">
    <location>
        <begin position="513"/>
        <end position="536"/>
    </location>
</feature>
<comment type="catalytic activity">
    <reaction evidence="7">
        <text>an N(4)-(oligosaccharide-(1-&gt;3)-[oligosaccharide-(1-&gt;6)]-beta-D-Man-(1-&gt;4)-beta-D-GlcNAc-(1-&gt;4)-alpha-D-GlcNAc)-L-asparaginyl-[protein] + H2O = an oligosaccharide-(1-&gt;3)-[oligosaccharide-(1-&gt;6)]-beta-D-Man-(1-&gt;4)-D-GlcNAc + N(4)-(N-acetyl-beta-D-glucosaminyl)-L-asparaginyl-[protein]</text>
        <dbReference type="Rhea" id="RHEA:73067"/>
        <dbReference type="Rhea" id="RHEA-COMP:12603"/>
        <dbReference type="Rhea" id="RHEA-COMP:18176"/>
        <dbReference type="ChEBI" id="CHEBI:15377"/>
        <dbReference type="ChEBI" id="CHEBI:132248"/>
        <dbReference type="ChEBI" id="CHEBI:192714"/>
        <dbReference type="ChEBI" id="CHEBI:192715"/>
        <dbReference type="EC" id="3.2.1.96"/>
    </reaction>
</comment>
<comment type="subcellular location">
    <subcellularLocation>
        <location evidence="1">Cytoplasm</location>
        <location evidence="1">Cytosol</location>
    </subcellularLocation>
</comment>
<evidence type="ECO:0000256" key="1">
    <source>
        <dbReference type="ARBA" id="ARBA00004514"/>
    </source>
</evidence>
<keyword evidence="6" id="KW-0326">Glycosidase</keyword>
<dbReference type="InterPro" id="IPR005201">
    <property type="entry name" value="TIM_ENGase"/>
</dbReference>
<feature type="domain" description="Cytosolic endo-beta-N-acetylglucosaminidase TIM barrel" evidence="11">
    <location>
        <begin position="129"/>
        <end position="405"/>
    </location>
</feature>
<sequence>MEGRELDGRQRGAKRAQEESGRGLEEDQASAKGRFKAGLSLQQDMESQRSSILHRVVNFAPDPLPARQYDRHTTEPISFYLSGLEELLAWKPTKDDAFNVSTEPLAKRQPPLESHRPRTLICHDMKGGYLEDRFIQGAKVRDPYVFYHWCYIDIFVYFSHHLVTIPPVVWTNAAHRNGVLMLGTFITEWMEGEKTCESFLAGEEEAYLAVAKQLAAIAEFYHFDGWLINIENTLSASSAQKMPHFLQHLTAEVHRLVPGGQVLWYDSILKNGELKWQNELNELNKVYFDACDGFFTNYNWKEVHLLQTREVAGSRQADVYMGVDVFGRGDVVSSGFDIKKSLQMIREQGLSVAIFAPGWVYEHLGPRDFLNNEDKFWALLSQLLSIHCIVSLPFCTSFSLGVGNRHFSYGQETRTEPWYNLSAQEIQPIYGSHRISDRGWVRTRCCLQEAWCGGSSLLLEGAIPPKADHIAARLFSFQMPAPSRLFLVLIFKHESHFHDTALAPLLTTRESWSRPDRGASTLSGGPTRHTPSLLHNPPPDLARLLRGCEQRGEHGWQNRCYELELQNCFLDELSLTVSRRRPGQEEMPFTCRLGKIWVLDAASLGSLSTPNATSSMLPMDASHVHWHRPSAEQLSVSLTLSWTYPPSRATCFRVHHRSGSCVRDSEPPLLLLGEAHACLYRVTQLAVPNLQTLSSCRLEFLVEPVPNDGSCIDPAMWGKLIFVYSNPKLPEDTATLSPHPQPGPSS</sequence>
<comment type="function">
    <text evidence="8">Endoglycosidase that releases N-glycans from glycoproteins by cleaving the beta-1,4-glycosidic bond in the N,N'-diacetylchitobiose core. Involved in the processing of free oligosaccharides in the cytosol.</text>
</comment>
<dbReference type="Gene3D" id="3.20.20.80">
    <property type="entry name" value="Glycosidases"/>
    <property type="match status" value="1"/>
</dbReference>
<evidence type="ECO:0000313" key="14">
    <source>
        <dbReference type="RefSeq" id="XP_026523065.1"/>
    </source>
</evidence>
<evidence type="ECO:0000256" key="8">
    <source>
        <dbReference type="ARBA" id="ARBA00054935"/>
    </source>
</evidence>
<dbReference type="RefSeq" id="XP_026523065.1">
    <property type="nucleotide sequence ID" value="XM_026667280.1"/>
</dbReference>